<evidence type="ECO:0000313" key="2">
    <source>
        <dbReference type="EMBL" id="NEU65359.1"/>
    </source>
</evidence>
<name>A0A6M0IB66_9BACT</name>
<feature type="signal peptide" evidence="1">
    <location>
        <begin position="1"/>
        <end position="20"/>
    </location>
</feature>
<dbReference type="RefSeq" id="WP_164034703.1">
    <property type="nucleotide sequence ID" value="NZ_JAAGNZ010000001.1"/>
</dbReference>
<comment type="caution">
    <text evidence="2">The sequence shown here is derived from an EMBL/GenBank/DDBJ whole genome shotgun (WGS) entry which is preliminary data.</text>
</comment>
<proteinExistence type="predicted"/>
<feature type="chain" id="PRO_5027013826" evidence="1">
    <location>
        <begin position="21"/>
        <end position="323"/>
    </location>
</feature>
<keyword evidence="3" id="KW-1185">Reference proteome</keyword>
<evidence type="ECO:0000313" key="3">
    <source>
        <dbReference type="Proteomes" id="UP000477386"/>
    </source>
</evidence>
<dbReference type="AlphaFoldDB" id="A0A6M0IB66"/>
<protein>
    <submittedName>
        <fullName evidence="2">Uncharacterized protein</fullName>
    </submittedName>
</protein>
<sequence length="323" mass="35653">MKTRYSLLVGWLLLSTPVSAQHVLSFTNGHTGKASEIAFKARTVLVKSFDSPRAPLQEIPKNSLDRITLADGVVLTAGEIKQRQSPPDQIALFVKQEALRVAADDGSPRPVAYEWSNFLDKSMTLTSVFSDTSYTVLTFVRRQAGGSRFILSSATYLYNRQDVREAYRIVRADKFDLDVPVTIPAAVDSIQYSLYFERVRPGLDTINFKSLPIAAGLIGGPVGGYMITGIELDQSTRLGMAGKTDLPVMAFGKSRNCISCGGVAAVRCPNCLGERTILITEQRQVRERNRFVYRPITERVTCPVCQGNGNFRCPNRPNHTDAP</sequence>
<keyword evidence="1" id="KW-0732">Signal</keyword>
<evidence type="ECO:0000256" key="1">
    <source>
        <dbReference type="SAM" id="SignalP"/>
    </source>
</evidence>
<dbReference type="Proteomes" id="UP000477386">
    <property type="component" value="Unassembled WGS sequence"/>
</dbReference>
<organism evidence="2 3">
    <name type="scientific">Spirosoma agri</name>
    <dbReference type="NCBI Taxonomy" id="1987381"/>
    <lineage>
        <taxon>Bacteria</taxon>
        <taxon>Pseudomonadati</taxon>
        <taxon>Bacteroidota</taxon>
        <taxon>Cytophagia</taxon>
        <taxon>Cytophagales</taxon>
        <taxon>Cytophagaceae</taxon>
        <taxon>Spirosoma</taxon>
    </lineage>
</organism>
<gene>
    <name evidence="2" type="ORF">GK091_00540</name>
</gene>
<reference evidence="2 3" key="1">
    <citation type="submission" date="2020-02" db="EMBL/GenBank/DDBJ databases">
        <title>Draft genome sequence of two Spirosoma agri KCTC 52727 and Spirosoma terrae KCTC 52035.</title>
        <authorList>
            <person name="Rojas J."/>
            <person name="Ambika Manirajan B."/>
            <person name="Ratering S."/>
            <person name="Suarez C."/>
            <person name="Schnell S."/>
        </authorList>
    </citation>
    <scope>NUCLEOTIDE SEQUENCE [LARGE SCALE GENOMIC DNA]</scope>
    <source>
        <strain evidence="2 3">KCTC 52727</strain>
    </source>
</reference>
<accession>A0A6M0IB66</accession>
<dbReference type="EMBL" id="JAAGNZ010000001">
    <property type="protein sequence ID" value="NEU65359.1"/>
    <property type="molecule type" value="Genomic_DNA"/>
</dbReference>